<evidence type="ECO:0000313" key="2">
    <source>
        <dbReference type="EMBL" id="AUX41740.1"/>
    </source>
</evidence>
<evidence type="ECO:0000313" key="3">
    <source>
        <dbReference type="Proteomes" id="UP000238348"/>
    </source>
</evidence>
<dbReference type="EMBL" id="CP012673">
    <property type="protein sequence ID" value="AUX41740.1"/>
    <property type="molecule type" value="Genomic_DNA"/>
</dbReference>
<sequence>MSSSHDLAPVTVIGLGPMGLLREHDSMLRRSRSGIQADPSGAPRAPEVVGFLTAS</sequence>
<evidence type="ECO:0000256" key="1">
    <source>
        <dbReference type="SAM" id="MobiDB-lite"/>
    </source>
</evidence>
<dbReference type="AlphaFoldDB" id="A0A2L0ER47"/>
<name>A0A2L0ER47_SORCE</name>
<dbReference type="RefSeq" id="WP_159396968.1">
    <property type="nucleotide sequence ID" value="NZ_CP012673.1"/>
</dbReference>
<protein>
    <submittedName>
        <fullName evidence="2">Uncharacterized protein</fullName>
    </submittedName>
</protein>
<reference evidence="2 3" key="1">
    <citation type="submission" date="2015-09" db="EMBL/GenBank/DDBJ databases">
        <title>Sorangium comparison.</title>
        <authorList>
            <person name="Zaburannyi N."/>
            <person name="Bunk B."/>
            <person name="Overmann J."/>
            <person name="Mueller R."/>
        </authorList>
    </citation>
    <scope>NUCLEOTIDE SEQUENCE [LARGE SCALE GENOMIC DNA]</scope>
    <source>
        <strain evidence="2 3">So ce26</strain>
    </source>
</reference>
<feature type="region of interest" description="Disordered" evidence="1">
    <location>
        <begin position="29"/>
        <end position="55"/>
    </location>
</feature>
<proteinExistence type="predicted"/>
<organism evidence="2 3">
    <name type="scientific">Sorangium cellulosum</name>
    <name type="common">Polyangium cellulosum</name>
    <dbReference type="NCBI Taxonomy" id="56"/>
    <lineage>
        <taxon>Bacteria</taxon>
        <taxon>Pseudomonadati</taxon>
        <taxon>Myxococcota</taxon>
        <taxon>Polyangia</taxon>
        <taxon>Polyangiales</taxon>
        <taxon>Polyangiaceae</taxon>
        <taxon>Sorangium</taxon>
    </lineage>
</organism>
<dbReference type="Proteomes" id="UP000238348">
    <property type="component" value="Chromosome"/>
</dbReference>
<gene>
    <name evidence="2" type="ORF">SOCE26_031630</name>
</gene>
<accession>A0A2L0ER47</accession>